<sequence length="190" mass="19728">MQQEKLSDVDCALSSSQDEKCSQNTSRGGLSVKTGTEHAAGTTGEGLPGPGHPAASHAFSANPRSPGVHISSQHPPALQLFESLAGPSPESHHWRAPLGSLAAEPCTLPSSPPSRVFLAEKLQQHECVLTARVPQLLLSLRLAWRSADSPSPCPCVSLHPALTTTQASAARPQRSSVCTPPLLAVLASGS</sequence>
<proteinExistence type="predicted"/>
<name>A0AC60A8W8_RANTA</name>
<evidence type="ECO:0000313" key="2">
    <source>
        <dbReference type="Proteomes" id="UP001162501"/>
    </source>
</evidence>
<evidence type="ECO:0000313" key="1">
    <source>
        <dbReference type="EMBL" id="CAN0571887.1"/>
    </source>
</evidence>
<reference evidence="1" key="2">
    <citation type="submission" date="2025-03" db="EMBL/GenBank/DDBJ databases">
        <authorList>
            <consortium name="ELIXIR-Norway"/>
            <consortium name="Elixir Norway"/>
        </authorList>
    </citation>
    <scope>NUCLEOTIDE SEQUENCE</scope>
</reference>
<accession>A0AC60A8W8</accession>
<gene>
    <name evidence="1" type="ORF">MRATA1EN22A_LOCUS28381</name>
</gene>
<dbReference type="EMBL" id="OX596093">
    <property type="protein sequence ID" value="CAN0571887.1"/>
    <property type="molecule type" value="Genomic_DNA"/>
</dbReference>
<protein>
    <submittedName>
        <fullName evidence="1">Uncharacterized protein</fullName>
    </submittedName>
</protein>
<organism evidence="1 2">
    <name type="scientific">Rangifer tarandus platyrhynchus</name>
    <name type="common">Svalbard reindeer</name>
    <dbReference type="NCBI Taxonomy" id="3082113"/>
    <lineage>
        <taxon>Eukaryota</taxon>
        <taxon>Metazoa</taxon>
        <taxon>Chordata</taxon>
        <taxon>Craniata</taxon>
        <taxon>Vertebrata</taxon>
        <taxon>Euteleostomi</taxon>
        <taxon>Mammalia</taxon>
        <taxon>Eutheria</taxon>
        <taxon>Laurasiatheria</taxon>
        <taxon>Artiodactyla</taxon>
        <taxon>Ruminantia</taxon>
        <taxon>Pecora</taxon>
        <taxon>Cervidae</taxon>
        <taxon>Odocoileinae</taxon>
        <taxon>Rangifer</taxon>
    </lineage>
</organism>
<dbReference type="Proteomes" id="UP001162501">
    <property type="component" value="Chromosome 9"/>
</dbReference>
<reference evidence="1" key="1">
    <citation type="submission" date="2023-05" db="EMBL/GenBank/DDBJ databases">
        <authorList>
            <consortium name="ELIXIR-Norway"/>
        </authorList>
    </citation>
    <scope>NUCLEOTIDE SEQUENCE</scope>
</reference>